<name>A0A3P7LLY1_DIBLA</name>
<dbReference type="GO" id="GO:0005525">
    <property type="term" value="F:GTP binding"/>
    <property type="evidence" value="ECO:0007669"/>
    <property type="project" value="InterPro"/>
</dbReference>
<dbReference type="EMBL" id="UYRU01058929">
    <property type="protein sequence ID" value="VDN14330.1"/>
    <property type="molecule type" value="Genomic_DNA"/>
</dbReference>
<organism evidence="1 2">
    <name type="scientific">Dibothriocephalus latus</name>
    <name type="common">Fish tapeworm</name>
    <name type="synonym">Diphyllobothrium latum</name>
    <dbReference type="NCBI Taxonomy" id="60516"/>
    <lineage>
        <taxon>Eukaryota</taxon>
        <taxon>Metazoa</taxon>
        <taxon>Spiralia</taxon>
        <taxon>Lophotrochozoa</taxon>
        <taxon>Platyhelminthes</taxon>
        <taxon>Cestoda</taxon>
        <taxon>Eucestoda</taxon>
        <taxon>Diphyllobothriidea</taxon>
        <taxon>Diphyllobothriidae</taxon>
        <taxon>Dibothriocephalus</taxon>
    </lineage>
</organism>
<dbReference type="InterPro" id="IPR040385">
    <property type="entry name" value="RABL6"/>
</dbReference>
<dbReference type="OrthoDB" id="207081at2759"/>
<dbReference type="GO" id="GO:0005634">
    <property type="term" value="C:nucleus"/>
    <property type="evidence" value="ECO:0007669"/>
    <property type="project" value="TreeGrafter"/>
</dbReference>
<gene>
    <name evidence="1" type="ORF">DILT_LOCUS10161</name>
</gene>
<evidence type="ECO:0000313" key="1">
    <source>
        <dbReference type="EMBL" id="VDN14330.1"/>
    </source>
</evidence>
<dbReference type="PANTHER" id="PTHR14932">
    <property type="entry name" value="RAS GTPASE-RELATED"/>
    <property type="match status" value="1"/>
</dbReference>
<evidence type="ECO:0000313" key="2">
    <source>
        <dbReference type="Proteomes" id="UP000281553"/>
    </source>
</evidence>
<dbReference type="GO" id="GO:0005829">
    <property type="term" value="C:cytosol"/>
    <property type="evidence" value="ECO:0007669"/>
    <property type="project" value="TreeGrafter"/>
</dbReference>
<keyword evidence="2" id="KW-1185">Reference proteome</keyword>
<proteinExistence type="predicted"/>
<dbReference type="PANTHER" id="PTHR14932:SF1">
    <property type="entry name" value="RAB-LIKE PROTEIN 6"/>
    <property type="match status" value="1"/>
</dbReference>
<accession>A0A3P7LLY1</accession>
<reference evidence="1 2" key="1">
    <citation type="submission" date="2018-11" db="EMBL/GenBank/DDBJ databases">
        <authorList>
            <consortium name="Pathogen Informatics"/>
        </authorList>
    </citation>
    <scope>NUCLEOTIDE SEQUENCE [LARGE SCALE GENOMIC DNA]</scope>
</reference>
<protein>
    <submittedName>
        <fullName evidence="1">Uncharacterized protein</fullName>
    </submittedName>
</protein>
<dbReference type="AlphaFoldDB" id="A0A3P7LLY1"/>
<dbReference type="Proteomes" id="UP000281553">
    <property type="component" value="Unassembled WGS sequence"/>
</dbReference>
<sequence length="69" mass="8019">MRNGFGLLYVHRFINIPFLALQRLCLLRLLAENSKAFAGVQQELDRALTNQDLMCSYEKCVFVYVDVYS</sequence>